<keyword evidence="2 8" id="KW-0547">Nucleotide-binding</keyword>
<dbReference type="InterPro" id="IPR020635">
    <property type="entry name" value="Tyr_kinase_cat_dom"/>
</dbReference>
<keyword evidence="3 8" id="KW-0418">Kinase</keyword>
<dbReference type="PANTHER" id="PTHR24418">
    <property type="entry name" value="TYROSINE-PROTEIN KINASE"/>
    <property type="match status" value="1"/>
</dbReference>
<dbReference type="InterPro" id="IPR036860">
    <property type="entry name" value="SH2_dom_sf"/>
</dbReference>
<dbReference type="InterPro" id="IPR011009">
    <property type="entry name" value="Kinase-like_dom_sf"/>
</dbReference>
<evidence type="ECO:0000313" key="16">
    <source>
        <dbReference type="Proteomes" id="UP000694388"/>
    </source>
</evidence>
<dbReference type="Ensembl" id="ENSEBUT00000001344.1">
    <property type="protein sequence ID" value="ENSEBUP00000001030.1"/>
    <property type="gene ID" value="ENSEBUG00000000974.1"/>
</dbReference>
<evidence type="ECO:0000256" key="12">
    <source>
        <dbReference type="PROSITE-ProRule" id="PRU10141"/>
    </source>
</evidence>
<dbReference type="InterPro" id="IPR017441">
    <property type="entry name" value="Protein_kinase_ATP_BS"/>
</dbReference>
<evidence type="ECO:0000256" key="6">
    <source>
        <dbReference type="ARBA" id="ARBA00023137"/>
    </source>
</evidence>
<evidence type="ECO:0000256" key="2">
    <source>
        <dbReference type="ARBA" id="ARBA00022741"/>
    </source>
</evidence>
<evidence type="ECO:0000256" key="7">
    <source>
        <dbReference type="ARBA" id="ARBA00051245"/>
    </source>
</evidence>
<protein>
    <recommendedName>
        <fullName evidence="8">Tyrosine-protein kinase</fullName>
        <ecNumber evidence="8">2.7.10.2</ecNumber>
    </recommendedName>
</protein>
<dbReference type="Gene3D" id="3.30.200.20">
    <property type="entry name" value="Phosphorylase Kinase, domain 1"/>
    <property type="match status" value="1"/>
</dbReference>
<dbReference type="GO" id="GO:0002376">
    <property type="term" value="P:immune system process"/>
    <property type="evidence" value="ECO:0007669"/>
    <property type="project" value="UniProtKB-KW"/>
</dbReference>
<evidence type="ECO:0000256" key="9">
    <source>
        <dbReference type="PIRSR" id="PIRSR000604-1"/>
    </source>
</evidence>
<reference evidence="15" key="1">
    <citation type="submission" date="2025-08" db="UniProtKB">
        <authorList>
            <consortium name="Ensembl"/>
        </authorList>
    </citation>
    <scope>IDENTIFICATION</scope>
</reference>
<accession>A0A8C4N557</accession>
<dbReference type="PROSITE" id="PS00107">
    <property type="entry name" value="PROTEIN_KINASE_ATP"/>
    <property type="match status" value="1"/>
</dbReference>
<organism evidence="15 16">
    <name type="scientific">Eptatretus burgeri</name>
    <name type="common">Inshore hagfish</name>
    <dbReference type="NCBI Taxonomy" id="7764"/>
    <lineage>
        <taxon>Eukaryota</taxon>
        <taxon>Metazoa</taxon>
        <taxon>Chordata</taxon>
        <taxon>Craniata</taxon>
        <taxon>Vertebrata</taxon>
        <taxon>Cyclostomata</taxon>
        <taxon>Myxini</taxon>
        <taxon>Myxiniformes</taxon>
        <taxon>Myxinidae</taxon>
        <taxon>Eptatretinae</taxon>
        <taxon>Eptatretus</taxon>
    </lineage>
</organism>
<keyword evidence="1 8" id="KW-0808">Transferase</keyword>
<evidence type="ECO:0000256" key="5">
    <source>
        <dbReference type="ARBA" id="ARBA00022859"/>
    </source>
</evidence>
<keyword evidence="11" id="KW-0727">SH2 domain</keyword>
<keyword evidence="4 8" id="KW-0067">ATP-binding</keyword>
<dbReference type="GO" id="GO:0005737">
    <property type="term" value="C:cytoplasm"/>
    <property type="evidence" value="ECO:0007669"/>
    <property type="project" value="InterPro"/>
</dbReference>
<dbReference type="Gene3D" id="1.10.510.10">
    <property type="entry name" value="Transferase(Phosphotransferase) domain 1"/>
    <property type="match status" value="1"/>
</dbReference>
<dbReference type="PRINTS" id="PR00401">
    <property type="entry name" value="SH2DOMAIN"/>
</dbReference>
<feature type="domain" description="SH2" evidence="13">
    <location>
        <begin position="75"/>
        <end position="171"/>
    </location>
</feature>
<reference evidence="15" key="2">
    <citation type="submission" date="2025-09" db="UniProtKB">
        <authorList>
            <consortium name="Ensembl"/>
        </authorList>
    </citation>
    <scope>IDENTIFICATION</scope>
</reference>
<sequence length="607" mass="69532">MSFYWSIAVLIHIILSLHSFVPYLFSSPPLIVSPPYHSHSLPQSMTPTSHFPSRPLANQPLFFSQYVLVRKKRSWESASWKSYSTWCPEEDHHQNNGLTDGLYLLRQSRSSLRGYTLSVVCKQRFYHYHIAHQSNGSYAMDKGPSFSSPVKLCEFHHRDGDGMCCLLKVPCSRPPGVLARASFFDSRKEKDIRDYVARTHKLQGMELEGYVVQHRSRLEREVAENLHRSMSWFHGVTARKEAERRLLEGSQPIPDGKFLVRERAHSFAISVTHNKKVCHYMVERNSTGKLFVSEGIIFDTLWQMVEHYKSKPDGLLTSLKQVCPAPEPAYCSPEQPSLYIEEDLLVLDHENELGKGNFGSVVPAIYKRPTKEIRVAVKMLKQAEEVDSMKADILKEALIMQKLQHQHIVMLYGVCPGDPFMLVLELVPFGPLNKYLRSQRVKITVAEITELMYQVALGMEYLEEKNVVHRDLAARNVLLADKNTAKISDFGLSRAVESDCYQTSTAGKWPLKWFAPESIEYYTFTSRSDVWSFGVTLWEAFSYGNKPYSDKRGNDVLKFLKDGHRLPAPPASPSVLCDLMARCWLACPSDRPSFKNIKDEFMSYLNK</sequence>
<dbReference type="SMART" id="SM00252">
    <property type="entry name" value="SH2"/>
    <property type="match status" value="2"/>
</dbReference>
<feature type="active site" description="Proton acceptor" evidence="9">
    <location>
        <position position="471"/>
    </location>
</feature>
<dbReference type="FunFam" id="1.10.510.10:FF:000216">
    <property type="entry name" value="Tyrosine-protein kinase SYK"/>
    <property type="match status" value="1"/>
</dbReference>
<evidence type="ECO:0000259" key="13">
    <source>
        <dbReference type="PROSITE" id="PS50001"/>
    </source>
</evidence>
<evidence type="ECO:0000259" key="14">
    <source>
        <dbReference type="PROSITE" id="PS50011"/>
    </source>
</evidence>
<dbReference type="InterPro" id="IPR050198">
    <property type="entry name" value="Non-receptor_tyrosine_kinases"/>
</dbReference>
<dbReference type="PROSITE" id="PS00109">
    <property type="entry name" value="PROTEIN_KINASE_TYR"/>
    <property type="match status" value="1"/>
</dbReference>
<dbReference type="Proteomes" id="UP000694388">
    <property type="component" value="Unplaced"/>
</dbReference>
<dbReference type="GeneTree" id="ENSGT00940000159053"/>
<evidence type="ECO:0000256" key="8">
    <source>
        <dbReference type="PIRNR" id="PIRNR000604"/>
    </source>
</evidence>
<dbReference type="EC" id="2.7.10.2" evidence="8"/>
<feature type="binding site" evidence="10">
    <location>
        <begin position="353"/>
        <end position="361"/>
    </location>
    <ligand>
        <name>ATP</name>
        <dbReference type="ChEBI" id="CHEBI:30616"/>
    </ligand>
</feature>
<dbReference type="SMART" id="SM00219">
    <property type="entry name" value="TyrKc"/>
    <property type="match status" value="1"/>
</dbReference>
<feature type="domain" description="Protein kinase" evidence="14">
    <location>
        <begin position="347"/>
        <end position="602"/>
    </location>
</feature>
<dbReference type="SUPFAM" id="SSF55550">
    <property type="entry name" value="SH2 domain"/>
    <property type="match status" value="2"/>
</dbReference>
<dbReference type="InterPro" id="IPR012234">
    <property type="entry name" value="Tyr_kinase_non-rcpt_SYK/ZAP70"/>
</dbReference>
<dbReference type="Gene3D" id="3.30.505.10">
    <property type="entry name" value="SH2 domain"/>
    <property type="match status" value="2"/>
</dbReference>
<feature type="domain" description="SH2" evidence="13">
    <location>
        <begin position="232"/>
        <end position="323"/>
    </location>
</feature>
<comment type="similarity">
    <text evidence="8">Belongs to the protein kinase superfamily. Tyr protein kinase family. SYK/ZAP-70 subfamily.</text>
</comment>
<evidence type="ECO:0000256" key="3">
    <source>
        <dbReference type="ARBA" id="ARBA00022777"/>
    </source>
</evidence>
<keyword evidence="6 8" id="KW-0829">Tyrosine-protein kinase</keyword>
<keyword evidence="16" id="KW-1185">Reference proteome</keyword>
<dbReference type="InterPro" id="IPR000719">
    <property type="entry name" value="Prot_kinase_dom"/>
</dbReference>
<evidence type="ECO:0000256" key="1">
    <source>
        <dbReference type="ARBA" id="ARBA00022679"/>
    </source>
</evidence>
<dbReference type="InterPro" id="IPR000980">
    <property type="entry name" value="SH2"/>
</dbReference>
<dbReference type="AlphaFoldDB" id="A0A8C4N557"/>
<dbReference type="PROSITE" id="PS50011">
    <property type="entry name" value="PROTEIN_KINASE_DOM"/>
    <property type="match status" value="1"/>
</dbReference>
<evidence type="ECO:0000313" key="15">
    <source>
        <dbReference type="Ensembl" id="ENSEBUP00000001030.1"/>
    </source>
</evidence>
<evidence type="ECO:0000256" key="11">
    <source>
        <dbReference type="PROSITE-ProRule" id="PRU00191"/>
    </source>
</evidence>
<dbReference type="SUPFAM" id="SSF56112">
    <property type="entry name" value="Protein kinase-like (PK-like)"/>
    <property type="match status" value="1"/>
</dbReference>
<dbReference type="PROSITE" id="PS50001">
    <property type="entry name" value="SH2"/>
    <property type="match status" value="2"/>
</dbReference>
<keyword evidence="5" id="KW-0391">Immunity</keyword>
<dbReference type="PRINTS" id="PR00109">
    <property type="entry name" value="TYRKINASE"/>
</dbReference>
<evidence type="ECO:0000256" key="4">
    <source>
        <dbReference type="ARBA" id="ARBA00022840"/>
    </source>
</evidence>
<dbReference type="Pfam" id="PF00017">
    <property type="entry name" value="SH2"/>
    <property type="match status" value="2"/>
</dbReference>
<evidence type="ECO:0000256" key="10">
    <source>
        <dbReference type="PIRSR" id="PIRSR000604-2"/>
    </source>
</evidence>
<name>A0A8C4N557_EPTBU</name>
<proteinExistence type="inferred from homology"/>
<dbReference type="Pfam" id="PF07714">
    <property type="entry name" value="PK_Tyr_Ser-Thr"/>
    <property type="match status" value="1"/>
</dbReference>
<dbReference type="GO" id="GO:0035556">
    <property type="term" value="P:intracellular signal transduction"/>
    <property type="evidence" value="ECO:0007669"/>
    <property type="project" value="InterPro"/>
</dbReference>
<dbReference type="GO" id="GO:0005524">
    <property type="term" value="F:ATP binding"/>
    <property type="evidence" value="ECO:0007669"/>
    <property type="project" value="UniProtKB-UniRule"/>
</dbReference>
<dbReference type="InterPro" id="IPR001245">
    <property type="entry name" value="Ser-Thr/Tyr_kinase_cat_dom"/>
</dbReference>
<feature type="binding site" evidence="10 12">
    <location>
        <position position="378"/>
    </location>
    <ligand>
        <name>ATP</name>
        <dbReference type="ChEBI" id="CHEBI:30616"/>
    </ligand>
</feature>
<dbReference type="InterPro" id="IPR008266">
    <property type="entry name" value="Tyr_kinase_AS"/>
</dbReference>
<dbReference type="PIRSF" id="PIRSF000604">
    <property type="entry name" value="TyrPK_SYK"/>
    <property type="match status" value="1"/>
</dbReference>
<dbReference type="GO" id="GO:0004715">
    <property type="term" value="F:non-membrane spanning protein tyrosine kinase activity"/>
    <property type="evidence" value="ECO:0007669"/>
    <property type="project" value="UniProtKB-EC"/>
</dbReference>
<comment type="catalytic activity">
    <reaction evidence="7 8">
        <text>L-tyrosyl-[protein] + ATP = O-phospho-L-tyrosyl-[protein] + ADP + H(+)</text>
        <dbReference type="Rhea" id="RHEA:10596"/>
        <dbReference type="Rhea" id="RHEA-COMP:10136"/>
        <dbReference type="Rhea" id="RHEA-COMP:20101"/>
        <dbReference type="ChEBI" id="CHEBI:15378"/>
        <dbReference type="ChEBI" id="CHEBI:30616"/>
        <dbReference type="ChEBI" id="CHEBI:46858"/>
        <dbReference type="ChEBI" id="CHEBI:61978"/>
        <dbReference type="ChEBI" id="CHEBI:456216"/>
        <dbReference type="EC" id="2.7.10.2"/>
    </reaction>
</comment>